<sequence>MDNATRIVLPGDSVDPTALLPLRPPTTSAAAAGLAFETAVGRNGRLWVNSGDARTTVLVGRAVTATDAQNLDARQQQALVRTLVRGGGGS</sequence>
<evidence type="ECO:0000313" key="2">
    <source>
        <dbReference type="EMBL" id="OAA53475.1"/>
    </source>
</evidence>
<dbReference type="InterPro" id="IPR004088">
    <property type="entry name" value="KH_dom_type_1"/>
</dbReference>
<keyword evidence="3" id="KW-1185">Reference proteome</keyword>
<dbReference type="EMBL" id="AZHD01000029">
    <property type="protein sequence ID" value="OAA53475.1"/>
    <property type="molecule type" value="Genomic_DNA"/>
</dbReference>
<dbReference type="Gene3D" id="3.30.1370.10">
    <property type="entry name" value="K Homology domain, type 1"/>
    <property type="match status" value="1"/>
</dbReference>
<name>A0A162I7U0_9HYPO</name>
<dbReference type="AlphaFoldDB" id="A0A162I7U0"/>
<proteinExistence type="predicted"/>
<organism evidence="2 3">
    <name type="scientific">Niveomyces insectorum RCEF 264</name>
    <dbReference type="NCBI Taxonomy" id="1081102"/>
    <lineage>
        <taxon>Eukaryota</taxon>
        <taxon>Fungi</taxon>
        <taxon>Dikarya</taxon>
        <taxon>Ascomycota</taxon>
        <taxon>Pezizomycotina</taxon>
        <taxon>Sordariomycetes</taxon>
        <taxon>Hypocreomycetidae</taxon>
        <taxon>Hypocreales</taxon>
        <taxon>Cordycipitaceae</taxon>
        <taxon>Niveomyces</taxon>
    </lineage>
</organism>
<gene>
    <name evidence="2" type="ORF">SPI_09403</name>
</gene>
<dbReference type="GO" id="GO:0003723">
    <property type="term" value="F:RNA binding"/>
    <property type="evidence" value="ECO:0007669"/>
    <property type="project" value="InterPro"/>
</dbReference>
<evidence type="ECO:0000313" key="3">
    <source>
        <dbReference type="Proteomes" id="UP000076874"/>
    </source>
</evidence>
<dbReference type="Proteomes" id="UP000076874">
    <property type="component" value="Unassembled WGS sequence"/>
</dbReference>
<accession>A0A162I7U0</accession>
<evidence type="ECO:0000259" key="1">
    <source>
        <dbReference type="Pfam" id="PF15985"/>
    </source>
</evidence>
<dbReference type="SUPFAM" id="SSF54791">
    <property type="entry name" value="Eukaryotic type KH-domain (KH-domain type I)"/>
    <property type="match status" value="1"/>
</dbReference>
<feature type="domain" description="K Homology" evidence="1">
    <location>
        <begin position="31"/>
        <end position="53"/>
    </location>
</feature>
<dbReference type="OrthoDB" id="340500at2759"/>
<dbReference type="STRING" id="1081102.A0A162I7U0"/>
<comment type="caution">
    <text evidence="2">The sequence shown here is derived from an EMBL/GenBank/DDBJ whole genome shotgun (WGS) entry which is preliminary data.</text>
</comment>
<protein>
    <recommendedName>
        <fullName evidence="1">K Homology domain-containing protein</fullName>
    </recommendedName>
</protein>
<dbReference type="InterPro" id="IPR036612">
    <property type="entry name" value="KH_dom_type_1_sf"/>
</dbReference>
<dbReference type="Pfam" id="PF15985">
    <property type="entry name" value="KH_6"/>
    <property type="match status" value="1"/>
</dbReference>
<reference evidence="2 3" key="1">
    <citation type="journal article" date="2016" name="Genome Biol. Evol.">
        <title>Divergent and convergent evolution of fungal pathogenicity.</title>
        <authorList>
            <person name="Shang Y."/>
            <person name="Xiao G."/>
            <person name="Zheng P."/>
            <person name="Cen K."/>
            <person name="Zhan S."/>
            <person name="Wang C."/>
        </authorList>
    </citation>
    <scope>NUCLEOTIDE SEQUENCE [LARGE SCALE GENOMIC DNA]</scope>
    <source>
        <strain evidence="2 3">RCEF 264</strain>
    </source>
</reference>